<dbReference type="CDD" id="cd12871">
    <property type="entry name" value="Bacuni_01323_like"/>
    <property type="match status" value="1"/>
</dbReference>
<feature type="signal peptide" evidence="1">
    <location>
        <begin position="1"/>
        <end position="24"/>
    </location>
</feature>
<dbReference type="RefSeq" id="WP_016271403.1">
    <property type="nucleotide sequence ID" value="NZ_JAMOYZ010000025.1"/>
</dbReference>
<dbReference type="InterPro" id="IPR027931">
    <property type="entry name" value="DUF4595"/>
</dbReference>
<sequence length="267" mass="30455">MKTFRLIGMALLAIVMCVNFTSCSDDEEEPSKNDDGVITNQKLLIELRMTNEDGVSITEYSYGSNGKLISATNTEQYDGSTHTSTYTVTWGANKIIESRNGEAITYTLENGLITHTSDSDGGDLDNTDFTYNANNQLVKLQYDEEDYLSYTWQGEKLTKMAWSFSDEDIHELSYSGKTCKGYLPIMVWSVDDLRPLLEAHPELAGMRCNQLPDKIYSKDEIDETTEQYTYTFDKDGYVESCTEVSTYKRLDNNETRTETTIYTFTWE</sequence>
<comment type="caution">
    <text evidence="3">The sequence shown here is derived from an EMBL/GenBank/DDBJ whole genome shotgun (WGS) entry which is preliminary data.</text>
</comment>
<keyword evidence="1" id="KW-0732">Signal</keyword>
<dbReference type="EMBL" id="JAWDEU010000002">
    <property type="protein sequence ID" value="MDU0246286.1"/>
    <property type="molecule type" value="Genomic_DNA"/>
</dbReference>
<name>A0AAE4IJ98_BACUN</name>
<organism evidence="3 4">
    <name type="scientific">Bacteroides uniformis</name>
    <dbReference type="NCBI Taxonomy" id="820"/>
    <lineage>
        <taxon>Bacteria</taxon>
        <taxon>Pseudomonadati</taxon>
        <taxon>Bacteroidota</taxon>
        <taxon>Bacteroidia</taxon>
        <taxon>Bacteroidales</taxon>
        <taxon>Bacteroidaceae</taxon>
        <taxon>Bacteroides</taxon>
    </lineage>
</organism>
<dbReference type="Pfam" id="PF15283">
    <property type="entry name" value="DUF4595"/>
    <property type="match status" value="1"/>
</dbReference>
<protein>
    <submittedName>
        <fullName evidence="3">DUF4595 domain-containing protein</fullName>
    </submittedName>
</protein>
<dbReference type="AlphaFoldDB" id="A0AAE4IJ98"/>
<proteinExistence type="predicted"/>
<evidence type="ECO:0000259" key="2">
    <source>
        <dbReference type="Pfam" id="PF15283"/>
    </source>
</evidence>
<reference evidence="3" key="1">
    <citation type="submission" date="2023-10" db="EMBL/GenBank/DDBJ databases">
        <title>Genome of Potential pathogenic bacteria in Crohn's disease.</title>
        <authorList>
            <person name="Rodriguez-Palacios A."/>
        </authorList>
    </citation>
    <scope>NUCLEOTIDE SEQUENCE</scope>
    <source>
        <strain evidence="3">CavFT-hAR50</strain>
    </source>
</reference>
<feature type="chain" id="PRO_5042199616" evidence="1">
    <location>
        <begin position="25"/>
        <end position="267"/>
    </location>
</feature>
<evidence type="ECO:0000313" key="4">
    <source>
        <dbReference type="Proteomes" id="UP001181247"/>
    </source>
</evidence>
<dbReference type="Gene3D" id="2.40.160.190">
    <property type="match status" value="1"/>
</dbReference>
<feature type="domain" description="DUF4595" evidence="2">
    <location>
        <begin position="62"/>
        <end position="239"/>
    </location>
</feature>
<evidence type="ECO:0000256" key="1">
    <source>
        <dbReference type="SAM" id="SignalP"/>
    </source>
</evidence>
<gene>
    <name evidence="3" type="ORF">RVH16_16460</name>
</gene>
<accession>A0AAE4IJ98</accession>
<evidence type="ECO:0000313" key="3">
    <source>
        <dbReference type="EMBL" id="MDU0246286.1"/>
    </source>
</evidence>
<dbReference type="Proteomes" id="UP001181247">
    <property type="component" value="Unassembled WGS sequence"/>
</dbReference>